<dbReference type="Gene3D" id="3.60.40.10">
    <property type="entry name" value="PPM-type phosphatase domain"/>
    <property type="match status" value="1"/>
</dbReference>
<dbReference type="SUPFAM" id="SSF81606">
    <property type="entry name" value="PP2C-like"/>
    <property type="match status" value="1"/>
</dbReference>
<dbReference type="CDD" id="cd00143">
    <property type="entry name" value="PP2Cc"/>
    <property type="match status" value="1"/>
</dbReference>
<gene>
    <name evidence="2" type="ORF">FKG95_16930</name>
</gene>
<evidence type="ECO:0000259" key="1">
    <source>
        <dbReference type="PROSITE" id="PS51746"/>
    </source>
</evidence>
<dbReference type="OrthoDB" id="9801841at2"/>
<dbReference type="Proteomes" id="UP000315252">
    <property type="component" value="Unassembled WGS sequence"/>
</dbReference>
<keyword evidence="3" id="KW-1185">Reference proteome</keyword>
<feature type="domain" description="PPM-type phosphatase" evidence="1">
    <location>
        <begin position="14"/>
        <end position="253"/>
    </location>
</feature>
<proteinExistence type="predicted"/>
<evidence type="ECO:0000313" key="2">
    <source>
        <dbReference type="EMBL" id="TQV79329.1"/>
    </source>
</evidence>
<organism evidence="2 3">
    <name type="scientific">Denitrobaculum tricleocarpae</name>
    <dbReference type="NCBI Taxonomy" id="2591009"/>
    <lineage>
        <taxon>Bacteria</taxon>
        <taxon>Pseudomonadati</taxon>
        <taxon>Pseudomonadota</taxon>
        <taxon>Alphaproteobacteria</taxon>
        <taxon>Rhodospirillales</taxon>
        <taxon>Rhodospirillaceae</taxon>
        <taxon>Denitrobaculum</taxon>
    </lineage>
</organism>
<dbReference type="EMBL" id="VHSH01000005">
    <property type="protein sequence ID" value="TQV79329.1"/>
    <property type="molecule type" value="Genomic_DNA"/>
</dbReference>
<dbReference type="PROSITE" id="PS51746">
    <property type="entry name" value="PPM_2"/>
    <property type="match status" value="1"/>
</dbReference>
<dbReference type="InterPro" id="IPR036457">
    <property type="entry name" value="PPM-type-like_dom_sf"/>
</dbReference>
<evidence type="ECO:0000313" key="3">
    <source>
        <dbReference type="Proteomes" id="UP000315252"/>
    </source>
</evidence>
<comment type="caution">
    <text evidence="2">The sequence shown here is derived from an EMBL/GenBank/DDBJ whole genome shotgun (WGS) entry which is preliminary data.</text>
</comment>
<dbReference type="SMART" id="SM00331">
    <property type="entry name" value="PP2C_SIG"/>
    <property type="match status" value="1"/>
</dbReference>
<name>A0A545TQ39_9PROT</name>
<dbReference type="Pfam" id="PF13672">
    <property type="entry name" value="PP2C_2"/>
    <property type="match status" value="1"/>
</dbReference>
<dbReference type="InterPro" id="IPR001932">
    <property type="entry name" value="PPM-type_phosphatase-like_dom"/>
</dbReference>
<accession>A0A545TQ39</accession>
<dbReference type="RefSeq" id="WP_142897553.1">
    <property type="nucleotide sequence ID" value="NZ_ML660056.1"/>
</dbReference>
<sequence>MNKKMVARLLRVQKHSLWETAILQRLGDRETQQDRAGYRVASDASCCILVAADGLGGHQGGEEAAAAAVSAMLESWRGQPGTDEATLRRCIDEAQEQVAEVSRRFAHEARTTCVALVLGQSEACWSHLGDSRLYVFRQGDTIYKSKDHSVARLMLQSGELNEEEARTGPEQGRLYKSLGPDTGQEYQVSQTAVTSEDRYVLCTDGFWVNVSEAEMGAALQAPDLEEAFGALADLAVTRARGESDNVTVCAARPLFEVG</sequence>
<dbReference type="SMART" id="SM00332">
    <property type="entry name" value="PP2Cc"/>
    <property type="match status" value="1"/>
</dbReference>
<protein>
    <submittedName>
        <fullName evidence="2">Serine/threonine-protein phosphatase</fullName>
    </submittedName>
</protein>
<reference evidence="2 3" key="1">
    <citation type="submission" date="2019-06" db="EMBL/GenBank/DDBJ databases">
        <title>Whole genome sequence for Rhodospirillaceae sp. R148.</title>
        <authorList>
            <person name="Wang G."/>
        </authorList>
    </citation>
    <scope>NUCLEOTIDE SEQUENCE [LARGE SCALE GENOMIC DNA]</scope>
    <source>
        <strain evidence="2 3">R148</strain>
    </source>
</reference>
<dbReference type="AlphaFoldDB" id="A0A545TQ39"/>